<feature type="non-terminal residue" evidence="1">
    <location>
        <position position="43"/>
    </location>
</feature>
<name>A0ACA9SXN7_9GLOM</name>
<organism evidence="1 2">
    <name type="scientific">Racocetra persica</name>
    <dbReference type="NCBI Taxonomy" id="160502"/>
    <lineage>
        <taxon>Eukaryota</taxon>
        <taxon>Fungi</taxon>
        <taxon>Fungi incertae sedis</taxon>
        <taxon>Mucoromycota</taxon>
        <taxon>Glomeromycotina</taxon>
        <taxon>Glomeromycetes</taxon>
        <taxon>Diversisporales</taxon>
        <taxon>Gigasporaceae</taxon>
        <taxon>Racocetra</taxon>
    </lineage>
</organism>
<keyword evidence="2" id="KW-1185">Reference proteome</keyword>
<dbReference type="EMBL" id="CAJVQC010170748">
    <property type="protein sequence ID" value="CAG8850433.1"/>
    <property type="molecule type" value="Genomic_DNA"/>
</dbReference>
<dbReference type="Proteomes" id="UP000789920">
    <property type="component" value="Unassembled WGS sequence"/>
</dbReference>
<evidence type="ECO:0000313" key="1">
    <source>
        <dbReference type="EMBL" id="CAG8850433.1"/>
    </source>
</evidence>
<feature type="non-terminal residue" evidence="1">
    <location>
        <position position="1"/>
    </location>
</feature>
<accession>A0ACA9SXN7</accession>
<evidence type="ECO:0000313" key="2">
    <source>
        <dbReference type="Proteomes" id="UP000789920"/>
    </source>
</evidence>
<gene>
    <name evidence="1" type="ORF">RPERSI_LOCUS36093</name>
</gene>
<sequence>TKIILEEMLFQNTLRRNINQIEVGILVFGSKFLEKLLLSISRK</sequence>
<proteinExistence type="predicted"/>
<protein>
    <submittedName>
        <fullName evidence="1">3375_t:CDS:1</fullName>
    </submittedName>
</protein>
<reference evidence="1" key="1">
    <citation type="submission" date="2021-06" db="EMBL/GenBank/DDBJ databases">
        <authorList>
            <person name="Kallberg Y."/>
            <person name="Tangrot J."/>
            <person name="Rosling A."/>
        </authorList>
    </citation>
    <scope>NUCLEOTIDE SEQUENCE</scope>
    <source>
        <strain evidence="1">MA461A</strain>
    </source>
</reference>
<comment type="caution">
    <text evidence="1">The sequence shown here is derived from an EMBL/GenBank/DDBJ whole genome shotgun (WGS) entry which is preliminary data.</text>
</comment>